<proteinExistence type="predicted"/>
<evidence type="ECO:0008006" key="3">
    <source>
        <dbReference type="Google" id="ProtNLM"/>
    </source>
</evidence>
<dbReference type="InterPro" id="IPR052523">
    <property type="entry name" value="Trichothecene_AcTrans"/>
</dbReference>
<dbReference type="EMBL" id="JAGIOO010000001">
    <property type="protein sequence ID" value="MBP2474267.1"/>
    <property type="molecule type" value="Genomic_DNA"/>
</dbReference>
<dbReference type="Proteomes" id="UP001519363">
    <property type="component" value="Unassembled WGS sequence"/>
</dbReference>
<sequence length="201" mass="21542">MTTSLDRLLRKGTPADGPTLTRLLADSWLADPLLAWVFPDPVRRARLAPAFFRVHLDLALAAQGVFTTADVDAVLLTLPPGATALNSFQERELARRFTAALGPEAARVRVLDAVRAGAHPQEVPHRYLGFAGVSTDPRRTGGARLLPAVLERCDQLGEPGYLEASGPAAQARAGALGFTVCGPDLELPGGPLLRPMWREPR</sequence>
<dbReference type="PANTHER" id="PTHR42791">
    <property type="entry name" value="GNAT FAMILY ACETYLTRANSFERASE"/>
    <property type="match status" value="1"/>
</dbReference>
<gene>
    <name evidence="1" type="ORF">JOF53_003139</name>
</gene>
<dbReference type="RefSeq" id="WP_086787752.1">
    <property type="nucleotide sequence ID" value="NZ_JAGIOO010000001.1"/>
</dbReference>
<evidence type="ECO:0000313" key="1">
    <source>
        <dbReference type="EMBL" id="MBP2474267.1"/>
    </source>
</evidence>
<keyword evidence="2" id="KW-1185">Reference proteome</keyword>
<name>A0ABS5AD72_9PSEU</name>
<dbReference type="PANTHER" id="PTHR42791:SF1">
    <property type="entry name" value="N-ACETYLTRANSFERASE DOMAIN-CONTAINING PROTEIN"/>
    <property type="match status" value="1"/>
</dbReference>
<evidence type="ECO:0000313" key="2">
    <source>
        <dbReference type="Proteomes" id="UP001519363"/>
    </source>
</evidence>
<protein>
    <recommendedName>
        <fullName evidence="3">N-acetyltransferase domain-containing protein</fullName>
    </recommendedName>
</protein>
<organism evidence="1 2">
    <name type="scientific">Crossiella equi</name>
    <dbReference type="NCBI Taxonomy" id="130796"/>
    <lineage>
        <taxon>Bacteria</taxon>
        <taxon>Bacillati</taxon>
        <taxon>Actinomycetota</taxon>
        <taxon>Actinomycetes</taxon>
        <taxon>Pseudonocardiales</taxon>
        <taxon>Pseudonocardiaceae</taxon>
        <taxon>Crossiella</taxon>
    </lineage>
</organism>
<reference evidence="1 2" key="1">
    <citation type="submission" date="2021-03" db="EMBL/GenBank/DDBJ databases">
        <title>Sequencing the genomes of 1000 actinobacteria strains.</title>
        <authorList>
            <person name="Klenk H.-P."/>
        </authorList>
    </citation>
    <scope>NUCLEOTIDE SEQUENCE [LARGE SCALE GENOMIC DNA]</scope>
    <source>
        <strain evidence="1 2">DSM 44580</strain>
    </source>
</reference>
<comment type="caution">
    <text evidence="1">The sequence shown here is derived from an EMBL/GenBank/DDBJ whole genome shotgun (WGS) entry which is preliminary data.</text>
</comment>
<accession>A0ABS5AD72</accession>
<dbReference type="Gene3D" id="3.40.630.30">
    <property type="match status" value="1"/>
</dbReference>